<dbReference type="KEGG" id="erl:AOC36_06980"/>
<keyword evidence="3" id="KW-1185">Reference proteome</keyword>
<sequence>MMNKYIRVGFYTVLFTCTGLVARCVMGFILNEAPTFHVWLEIIFGLVVGLIIVKNDKENKGGEQGSVDSNSSEHLQSVYIRSTVFAVGFMGASTAILYLTNLQSVKIRSLSTIQIAFVITFIVFCCIAFYLERKTKEEQIKP</sequence>
<feature type="transmembrane region" description="Helical" evidence="1">
    <location>
        <begin position="111"/>
        <end position="131"/>
    </location>
</feature>
<feature type="transmembrane region" description="Helical" evidence="1">
    <location>
        <begin position="9"/>
        <end position="30"/>
    </location>
</feature>
<keyword evidence="1" id="KW-0472">Membrane</keyword>
<evidence type="ECO:0000313" key="3">
    <source>
        <dbReference type="Proteomes" id="UP000063781"/>
    </source>
</evidence>
<keyword evidence="1" id="KW-0812">Transmembrane</keyword>
<dbReference type="Proteomes" id="UP000063781">
    <property type="component" value="Chromosome"/>
</dbReference>
<evidence type="ECO:0000256" key="1">
    <source>
        <dbReference type="SAM" id="Phobius"/>
    </source>
</evidence>
<feature type="transmembrane region" description="Helical" evidence="1">
    <location>
        <begin position="36"/>
        <end position="53"/>
    </location>
</feature>
<feature type="transmembrane region" description="Helical" evidence="1">
    <location>
        <begin position="78"/>
        <end position="99"/>
    </location>
</feature>
<proteinExistence type="predicted"/>
<protein>
    <submittedName>
        <fullName evidence="2">Uncharacterized protein</fullName>
    </submittedName>
</protein>
<evidence type="ECO:0000313" key="2">
    <source>
        <dbReference type="EMBL" id="AMC93735.1"/>
    </source>
</evidence>
<name>A0A120JTR7_9FIRM</name>
<reference evidence="2 3" key="1">
    <citation type="submission" date="2015-10" db="EMBL/GenBank/DDBJ databases">
        <title>Erysipelothrix larvae sp. LV19 isolated from the larval gut of the rhinoceros beetle, Trypoxylus dichotomus.</title>
        <authorList>
            <person name="Lim S."/>
            <person name="Kim B.-C."/>
        </authorList>
    </citation>
    <scope>NUCLEOTIDE SEQUENCE [LARGE SCALE GENOMIC DNA]</scope>
    <source>
        <strain evidence="2 3">LV19</strain>
    </source>
</reference>
<dbReference type="AlphaFoldDB" id="A0A120JTR7"/>
<keyword evidence="1" id="KW-1133">Transmembrane helix</keyword>
<organism evidence="2 3">
    <name type="scientific">Erysipelothrix larvae</name>
    <dbReference type="NCBI Taxonomy" id="1514105"/>
    <lineage>
        <taxon>Bacteria</taxon>
        <taxon>Bacillati</taxon>
        <taxon>Bacillota</taxon>
        <taxon>Erysipelotrichia</taxon>
        <taxon>Erysipelotrichales</taxon>
        <taxon>Erysipelotrichaceae</taxon>
        <taxon>Erysipelothrix</taxon>
    </lineage>
</organism>
<accession>A0A120JTR7</accession>
<gene>
    <name evidence="2" type="ORF">AOC36_06980</name>
</gene>
<dbReference type="EMBL" id="CP013213">
    <property type="protein sequence ID" value="AMC93735.1"/>
    <property type="molecule type" value="Genomic_DNA"/>
</dbReference>